<reference evidence="3" key="1">
    <citation type="submission" date="2020-01" db="EMBL/GenBank/DDBJ databases">
        <title>Phosphoaccumulans saitamaens gen. nov., sp. nov., a polyphosphate accumulating bacterium isolated from surface river water.</title>
        <authorList>
            <person name="Watanabe K."/>
            <person name="Suda W."/>
        </authorList>
    </citation>
    <scope>NUCLEOTIDE SEQUENCE [LARGE SCALE GENOMIC DNA]</scope>
    <source>
        <strain evidence="3">ICHIAU1</strain>
    </source>
</reference>
<evidence type="ECO:0000313" key="3">
    <source>
        <dbReference type="Proteomes" id="UP000463961"/>
    </source>
</evidence>
<protein>
    <submittedName>
        <fullName evidence="2">Uncharacterized protein</fullName>
    </submittedName>
</protein>
<evidence type="ECO:0000256" key="1">
    <source>
        <dbReference type="SAM" id="MobiDB-lite"/>
    </source>
</evidence>
<dbReference type="EMBL" id="AP022345">
    <property type="protein sequence ID" value="BBU68450.1"/>
    <property type="molecule type" value="Genomic_DNA"/>
</dbReference>
<evidence type="ECO:0000313" key="2">
    <source>
        <dbReference type="EMBL" id="BBU68450.1"/>
    </source>
</evidence>
<dbReference type="SUPFAM" id="SSF54001">
    <property type="entry name" value="Cysteine proteinases"/>
    <property type="match status" value="1"/>
</dbReference>
<sequence>MSGPPPIWKRYHVAHDTEYCYAYSVSNARHRAHLIPGDRPDQQVHQRTLTVNQPLAESAEGIDFYGNHYRDFAINVPHRLLSVQARMDVSVRAPVWPTHSVIWTGKSLARRSFDPADQVGTRFALTCAPYLVDSPMIPALPEAASWALAHLGSGKPLHQQLLTMTKAIFEEFVFDPAATTVGTPLSQVFKTKRGVCQDFAQLMIAALRSVGIPARYMSGYILTHPLPGQPRLVGADATHAWVEAWCPGHGWLGLDPTNGKAVTDEFITLACGRDYADVIPLRGVVVGGGEHSLEVSVTMTPEAELTQSASPKHDLNQHDLKLGKPVDTAGQ</sequence>
<dbReference type="Pfam" id="PF01841">
    <property type="entry name" value="Transglut_core"/>
    <property type="match status" value="1"/>
</dbReference>
<feature type="compositionally biased region" description="Basic and acidic residues" evidence="1">
    <location>
        <begin position="311"/>
        <end position="324"/>
    </location>
</feature>
<dbReference type="InterPro" id="IPR038765">
    <property type="entry name" value="Papain-like_cys_pep_sf"/>
</dbReference>
<name>A0A679I8M3_9RHOO</name>
<gene>
    <name evidence="2" type="ORF">ICHIAU1_07330</name>
</gene>
<dbReference type="AlphaFoldDB" id="A0A679I8M3"/>
<dbReference type="SMART" id="SM00460">
    <property type="entry name" value="TGc"/>
    <property type="match status" value="1"/>
</dbReference>
<dbReference type="Proteomes" id="UP000463961">
    <property type="component" value="Chromosome"/>
</dbReference>
<proteinExistence type="predicted"/>
<dbReference type="PANTHER" id="PTHR33490:SF7">
    <property type="entry name" value="BLR2979 PROTEIN"/>
    <property type="match status" value="1"/>
</dbReference>
<feature type="region of interest" description="Disordered" evidence="1">
    <location>
        <begin position="304"/>
        <end position="331"/>
    </location>
</feature>
<dbReference type="InterPro" id="IPR013589">
    <property type="entry name" value="Bac_transglu_N"/>
</dbReference>
<dbReference type="InterPro" id="IPR002931">
    <property type="entry name" value="Transglutaminase-like"/>
</dbReference>
<organism evidence="2 3">
    <name type="scientific">Fluviibacter phosphoraccumulans</name>
    <dbReference type="NCBI Taxonomy" id="1751046"/>
    <lineage>
        <taxon>Bacteria</taxon>
        <taxon>Pseudomonadati</taxon>
        <taxon>Pseudomonadota</taxon>
        <taxon>Betaproteobacteria</taxon>
        <taxon>Rhodocyclales</taxon>
        <taxon>Fluviibacteraceae</taxon>
        <taxon>Fluviibacter</taxon>
    </lineage>
</organism>
<dbReference type="Gene3D" id="3.10.620.30">
    <property type="match status" value="1"/>
</dbReference>
<keyword evidence="3" id="KW-1185">Reference proteome</keyword>
<dbReference type="Pfam" id="PF08379">
    <property type="entry name" value="Bact_transglu_N"/>
    <property type="match status" value="1"/>
</dbReference>
<accession>A0A679I8M3</accession>
<dbReference type="PANTHER" id="PTHR33490">
    <property type="entry name" value="BLR5614 PROTEIN-RELATED"/>
    <property type="match status" value="1"/>
</dbReference>